<dbReference type="EnsemblPlants" id="TuG1812G0600003809.01.T04">
    <property type="protein sequence ID" value="TuG1812G0600003809.01.T04"/>
    <property type="gene ID" value="TuG1812G0600003809.01"/>
</dbReference>
<reference evidence="1" key="3">
    <citation type="submission" date="2022-06" db="UniProtKB">
        <authorList>
            <consortium name="EnsemblPlants"/>
        </authorList>
    </citation>
    <scope>IDENTIFICATION</scope>
</reference>
<accession>A0A8R7UWR6</accession>
<name>A0A8R7UWR6_TRIUA</name>
<dbReference type="Proteomes" id="UP000015106">
    <property type="component" value="Chromosome 6"/>
</dbReference>
<reference evidence="1" key="2">
    <citation type="submission" date="2018-03" db="EMBL/GenBank/DDBJ databases">
        <title>The Triticum urartu genome reveals the dynamic nature of wheat genome evolution.</title>
        <authorList>
            <person name="Ling H."/>
            <person name="Ma B."/>
            <person name="Shi X."/>
            <person name="Liu H."/>
            <person name="Dong L."/>
            <person name="Sun H."/>
            <person name="Cao Y."/>
            <person name="Gao Q."/>
            <person name="Zheng S."/>
            <person name="Li Y."/>
            <person name="Yu Y."/>
            <person name="Du H."/>
            <person name="Qi M."/>
            <person name="Li Y."/>
            <person name="Yu H."/>
            <person name="Cui Y."/>
            <person name="Wang N."/>
            <person name="Chen C."/>
            <person name="Wu H."/>
            <person name="Zhao Y."/>
            <person name="Zhang J."/>
            <person name="Li Y."/>
            <person name="Zhou W."/>
            <person name="Zhang B."/>
            <person name="Hu W."/>
            <person name="Eijk M."/>
            <person name="Tang J."/>
            <person name="Witsenboer H."/>
            <person name="Zhao S."/>
            <person name="Li Z."/>
            <person name="Zhang A."/>
            <person name="Wang D."/>
            <person name="Liang C."/>
        </authorList>
    </citation>
    <scope>NUCLEOTIDE SEQUENCE [LARGE SCALE GENOMIC DNA]</scope>
    <source>
        <strain evidence="1">cv. G1812</strain>
    </source>
</reference>
<dbReference type="AlphaFoldDB" id="A0A8R7UWR6"/>
<dbReference type="Gramene" id="TuG1812G0600003809.01.T04">
    <property type="protein sequence ID" value="TuG1812G0600003809.01.T04"/>
    <property type="gene ID" value="TuG1812G0600003809.01"/>
</dbReference>
<proteinExistence type="predicted"/>
<organism evidence="1 2">
    <name type="scientific">Triticum urartu</name>
    <name type="common">Red wild einkorn</name>
    <name type="synonym">Crithodium urartu</name>
    <dbReference type="NCBI Taxonomy" id="4572"/>
    <lineage>
        <taxon>Eukaryota</taxon>
        <taxon>Viridiplantae</taxon>
        <taxon>Streptophyta</taxon>
        <taxon>Embryophyta</taxon>
        <taxon>Tracheophyta</taxon>
        <taxon>Spermatophyta</taxon>
        <taxon>Magnoliopsida</taxon>
        <taxon>Liliopsida</taxon>
        <taxon>Poales</taxon>
        <taxon>Poaceae</taxon>
        <taxon>BOP clade</taxon>
        <taxon>Pooideae</taxon>
        <taxon>Triticodae</taxon>
        <taxon>Triticeae</taxon>
        <taxon>Triticinae</taxon>
        <taxon>Triticum</taxon>
    </lineage>
</organism>
<protein>
    <submittedName>
        <fullName evidence="1">Uncharacterized protein</fullName>
    </submittedName>
</protein>
<evidence type="ECO:0000313" key="1">
    <source>
        <dbReference type="EnsemblPlants" id="TuG1812G0600003809.01.T04"/>
    </source>
</evidence>
<evidence type="ECO:0000313" key="2">
    <source>
        <dbReference type="Proteomes" id="UP000015106"/>
    </source>
</evidence>
<keyword evidence="2" id="KW-1185">Reference proteome</keyword>
<sequence length="133" mass="14434">MAAVLDSICRRERGRCGFGGSPLASAYAGEVGRDLAIGVWSSCTAASSAKQEEHEEKFKLIRRCCCFRSPRTRAGIRVRKQPIQPRHGAFGLLRRASAPASTAAPRWLLKHRVQQRCCRGGGGGRLQGEGVGR</sequence>
<reference evidence="2" key="1">
    <citation type="journal article" date="2013" name="Nature">
        <title>Draft genome of the wheat A-genome progenitor Triticum urartu.</title>
        <authorList>
            <person name="Ling H.Q."/>
            <person name="Zhao S."/>
            <person name="Liu D."/>
            <person name="Wang J."/>
            <person name="Sun H."/>
            <person name="Zhang C."/>
            <person name="Fan H."/>
            <person name="Li D."/>
            <person name="Dong L."/>
            <person name="Tao Y."/>
            <person name="Gao C."/>
            <person name="Wu H."/>
            <person name="Li Y."/>
            <person name="Cui Y."/>
            <person name="Guo X."/>
            <person name="Zheng S."/>
            <person name="Wang B."/>
            <person name="Yu K."/>
            <person name="Liang Q."/>
            <person name="Yang W."/>
            <person name="Lou X."/>
            <person name="Chen J."/>
            <person name="Feng M."/>
            <person name="Jian J."/>
            <person name="Zhang X."/>
            <person name="Luo G."/>
            <person name="Jiang Y."/>
            <person name="Liu J."/>
            <person name="Wang Z."/>
            <person name="Sha Y."/>
            <person name="Zhang B."/>
            <person name="Wu H."/>
            <person name="Tang D."/>
            <person name="Shen Q."/>
            <person name="Xue P."/>
            <person name="Zou S."/>
            <person name="Wang X."/>
            <person name="Liu X."/>
            <person name="Wang F."/>
            <person name="Yang Y."/>
            <person name="An X."/>
            <person name="Dong Z."/>
            <person name="Zhang K."/>
            <person name="Zhang X."/>
            <person name="Luo M.C."/>
            <person name="Dvorak J."/>
            <person name="Tong Y."/>
            <person name="Wang J."/>
            <person name="Yang H."/>
            <person name="Li Z."/>
            <person name="Wang D."/>
            <person name="Zhang A."/>
            <person name="Wang J."/>
        </authorList>
    </citation>
    <scope>NUCLEOTIDE SEQUENCE</scope>
    <source>
        <strain evidence="2">cv. G1812</strain>
    </source>
</reference>